<organism evidence="3 4">
    <name type="scientific">Hanamia caeni</name>
    <dbReference type="NCBI Taxonomy" id="2294116"/>
    <lineage>
        <taxon>Bacteria</taxon>
        <taxon>Pseudomonadati</taxon>
        <taxon>Bacteroidota</taxon>
        <taxon>Chitinophagia</taxon>
        <taxon>Chitinophagales</taxon>
        <taxon>Chitinophagaceae</taxon>
        <taxon>Hanamia</taxon>
    </lineage>
</organism>
<proteinExistence type="inferred from homology"/>
<dbReference type="AlphaFoldDB" id="A0A3M9NF21"/>
<dbReference type="GO" id="GO:0017001">
    <property type="term" value="P:antibiotic catabolic process"/>
    <property type="evidence" value="ECO:0007669"/>
    <property type="project" value="UniProtKB-ARBA"/>
</dbReference>
<dbReference type="PANTHER" id="PTHR42951:SF4">
    <property type="entry name" value="ACYL-COENZYME A THIOESTERASE MBLAC2"/>
    <property type="match status" value="1"/>
</dbReference>
<dbReference type="GO" id="GO:0016787">
    <property type="term" value="F:hydrolase activity"/>
    <property type="evidence" value="ECO:0007669"/>
    <property type="project" value="UniProtKB-KW"/>
</dbReference>
<comment type="similarity">
    <text evidence="1">Belongs to the metallo-beta-lactamase superfamily. Class-B beta-lactamase family.</text>
</comment>
<feature type="domain" description="Metallo-beta-lactamase" evidence="2">
    <location>
        <begin position="50"/>
        <end position="226"/>
    </location>
</feature>
<evidence type="ECO:0000256" key="1">
    <source>
        <dbReference type="ARBA" id="ARBA00005250"/>
    </source>
</evidence>
<protein>
    <submittedName>
        <fullName evidence="3">MBL fold metallo-hydrolase</fullName>
    </submittedName>
</protein>
<gene>
    <name evidence="3" type="ORF">EFY79_12750</name>
</gene>
<name>A0A3M9NF21_9BACT</name>
<dbReference type="Pfam" id="PF00753">
    <property type="entry name" value="Lactamase_B"/>
    <property type="match status" value="1"/>
</dbReference>
<dbReference type="InterPro" id="IPR036866">
    <property type="entry name" value="RibonucZ/Hydroxyglut_hydro"/>
</dbReference>
<dbReference type="Proteomes" id="UP000267223">
    <property type="component" value="Unassembled WGS sequence"/>
</dbReference>
<dbReference type="CDD" id="cd16282">
    <property type="entry name" value="metallo-hydrolase-like_MBL-fold"/>
    <property type="match status" value="1"/>
</dbReference>
<dbReference type="SMART" id="SM00849">
    <property type="entry name" value="Lactamase_B"/>
    <property type="match status" value="1"/>
</dbReference>
<sequence>MYRRQFIQNSLLSLGVVTFRKAEILKVMQTNPWKITMLTDDIGIFTEKGGTIAFHYNKDGTTVVDAQFPDSAAHLISELKKVKGYPFRLLINTHHHGDHTSGNVSFKGVAGRVLAHKNSLANQQRVAKQNNKEEQQYYPTQTFEKEYSEDIGNEKVRLYYYGAGHTDGDAFVHFTKANIVHVGDLVFNRRHPFVDRSAGASIKSWIKVLNSAVKKFDNKTLYVCGHSGENYDVKGSKDMLLSFRDYLGNVLQLVDGEIKKGKSKEEILKNTEIPGSPEWKGEGIERPLTAAYEELTNS</sequence>
<evidence type="ECO:0000313" key="3">
    <source>
        <dbReference type="EMBL" id="RNI35813.1"/>
    </source>
</evidence>
<dbReference type="OrthoDB" id="9769598at2"/>
<comment type="caution">
    <text evidence="3">The sequence shown here is derived from an EMBL/GenBank/DDBJ whole genome shotgun (WGS) entry which is preliminary data.</text>
</comment>
<dbReference type="InterPro" id="IPR050855">
    <property type="entry name" value="NDM-1-like"/>
</dbReference>
<evidence type="ECO:0000259" key="2">
    <source>
        <dbReference type="SMART" id="SM00849"/>
    </source>
</evidence>
<dbReference type="InterPro" id="IPR001279">
    <property type="entry name" value="Metallo-B-lactamas"/>
</dbReference>
<evidence type="ECO:0000313" key="4">
    <source>
        <dbReference type="Proteomes" id="UP000267223"/>
    </source>
</evidence>
<dbReference type="EMBL" id="RJJR01000009">
    <property type="protein sequence ID" value="RNI35813.1"/>
    <property type="molecule type" value="Genomic_DNA"/>
</dbReference>
<keyword evidence="3" id="KW-0378">Hydrolase</keyword>
<dbReference type="SUPFAM" id="SSF56281">
    <property type="entry name" value="Metallo-hydrolase/oxidoreductase"/>
    <property type="match status" value="1"/>
</dbReference>
<accession>A0A3M9NF21</accession>
<reference evidence="3 4" key="1">
    <citation type="submission" date="2018-11" db="EMBL/GenBank/DDBJ databases">
        <title>Draft genome sequence of Ferruginibacter sp. BO-59.</title>
        <authorList>
            <person name="Im W.T."/>
        </authorList>
    </citation>
    <scope>NUCLEOTIDE SEQUENCE [LARGE SCALE GENOMIC DNA]</scope>
    <source>
        <strain evidence="3 4">BO-59</strain>
    </source>
</reference>
<keyword evidence="4" id="KW-1185">Reference proteome</keyword>
<dbReference type="Gene3D" id="3.60.15.10">
    <property type="entry name" value="Ribonuclease Z/Hydroxyacylglutathione hydrolase-like"/>
    <property type="match status" value="1"/>
</dbReference>
<dbReference type="PANTHER" id="PTHR42951">
    <property type="entry name" value="METALLO-BETA-LACTAMASE DOMAIN-CONTAINING"/>
    <property type="match status" value="1"/>
</dbReference>